<comment type="caution">
    <text evidence="3">The sequence shown here is derived from an EMBL/GenBank/DDBJ whole genome shotgun (WGS) entry which is preliminary data.</text>
</comment>
<proteinExistence type="predicted"/>
<dbReference type="VEuPathDB" id="AmoebaDB:NfTy_047840"/>
<feature type="region of interest" description="Disordered" evidence="1">
    <location>
        <begin position="1259"/>
        <end position="1278"/>
    </location>
</feature>
<dbReference type="VEuPathDB" id="AmoebaDB:FDP41_008894"/>
<feature type="region of interest" description="Disordered" evidence="1">
    <location>
        <begin position="1053"/>
        <end position="1118"/>
    </location>
</feature>
<feature type="region of interest" description="Disordered" evidence="1">
    <location>
        <begin position="26"/>
        <end position="60"/>
    </location>
</feature>
<dbReference type="PROSITE" id="PS50048">
    <property type="entry name" value="ZN2_CY6_FUNGAL_2"/>
    <property type="match status" value="1"/>
</dbReference>
<feature type="domain" description="Zn(2)-C6 fungal-type" evidence="2">
    <location>
        <begin position="201"/>
        <end position="231"/>
    </location>
</feature>
<dbReference type="SUPFAM" id="SSF57701">
    <property type="entry name" value="Zn2/Cys6 DNA-binding domain"/>
    <property type="match status" value="1"/>
</dbReference>
<feature type="compositionally biased region" description="Polar residues" evidence="1">
    <location>
        <begin position="257"/>
        <end position="272"/>
    </location>
</feature>
<dbReference type="RefSeq" id="XP_044557359.1">
    <property type="nucleotide sequence ID" value="XM_044712794.1"/>
</dbReference>
<dbReference type="InterPro" id="IPR036864">
    <property type="entry name" value="Zn2-C6_fun-type_DNA-bd_sf"/>
</dbReference>
<dbReference type="GeneID" id="68116111"/>
<dbReference type="GO" id="GO:0008270">
    <property type="term" value="F:zinc ion binding"/>
    <property type="evidence" value="ECO:0007669"/>
    <property type="project" value="InterPro"/>
</dbReference>
<evidence type="ECO:0000256" key="1">
    <source>
        <dbReference type="SAM" id="MobiDB-lite"/>
    </source>
</evidence>
<dbReference type="OrthoDB" id="2269373at2759"/>
<protein>
    <recommendedName>
        <fullName evidence="2">Zn(2)-C6 fungal-type domain-containing protein</fullName>
    </recommendedName>
</protein>
<dbReference type="Gene3D" id="4.10.240.10">
    <property type="entry name" value="Zn(2)-C6 fungal-type DNA-binding domain"/>
    <property type="match status" value="1"/>
</dbReference>
<evidence type="ECO:0000313" key="3">
    <source>
        <dbReference type="EMBL" id="KAF0972645.1"/>
    </source>
</evidence>
<gene>
    <name evidence="3" type="ORF">FDP41_008894</name>
</gene>
<feature type="compositionally biased region" description="Low complexity" evidence="1">
    <location>
        <begin position="831"/>
        <end position="845"/>
    </location>
</feature>
<dbReference type="EMBL" id="VFQX01000066">
    <property type="protein sequence ID" value="KAF0972645.1"/>
    <property type="molecule type" value="Genomic_DNA"/>
</dbReference>
<accession>A0A6A5BF18</accession>
<feature type="region of interest" description="Disordered" evidence="1">
    <location>
        <begin position="663"/>
        <end position="700"/>
    </location>
</feature>
<feature type="compositionally biased region" description="Basic residues" evidence="1">
    <location>
        <begin position="276"/>
        <end position="286"/>
    </location>
</feature>
<dbReference type="VEuPathDB" id="AmoebaDB:NF0070270"/>
<dbReference type="InterPro" id="IPR001138">
    <property type="entry name" value="Zn2Cys6_DnaBD"/>
</dbReference>
<dbReference type="Pfam" id="PF00172">
    <property type="entry name" value="Zn_clus"/>
    <property type="match status" value="1"/>
</dbReference>
<feature type="region of interest" description="Disordered" evidence="1">
    <location>
        <begin position="948"/>
        <end position="1029"/>
    </location>
</feature>
<dbReference type="Proteomes" id="UP000444721">
    <property type="component" value="Unassembled WGS sequence"/>
</dbReference>
<feature type="region of interest" description="Disordered" evidence="1">
    <location>
        <begin position="492"/>
        <end position="541"/>
    </location>
</feature>
<feature type="region of interest" description="Disordered" evidence="1">
    <location>
        <begin position="862"/>
        <end position="882"/>
    </location>
</feature>
<organism evidence="3 4">
    <name type="scientific">Naegleria fowleri</name>
    <name type="common">Brain eating amoeba</name>
    <dbReference type="NCBI Taxonomy" id="5763"/>
    <lineage>
        <taxon>Eukaryota</taxon>
        <taxon>Discoba</taxon>
        <taxon>Heterolobosea</taxon>
        <taxon>Tetramitia</taxon>
        <taxon>Eutetramitia</taxon>
        <taxon>Vahlkampfiidae</taxon>
        <taxon>Naegleria</taxon>
    </lineage>
</organism>
<evidence type="ECO:0000259" key="2">
    <source>
        <dbReference type="PROSITE" id="PS50048"/>
    </source>
</evidence>
<feature type="compositionally biased region" description="Low complexity" evidence="1">
    <location>
        <begin position="526"/>
        <end position="536"/>
    </location>
</feature>
<feature type="compositionally biased region" description="Low complexity" evidence="1">
    <location>
        <begin position="798"/>
        <end position="809"/>
    </location>
</feature>
<dbReference type="GO" id="GO:0000981">
    <property type="term" value="F:DNA-binding transcription factor activity, RNA polymerase II-specific"/>
    <property type="evidence" value="ECO:0007669"/>
    <property type="project" value="InterPro"/>
</dbReference>
<feature type="compositionally biased region" description="Low complexity" evidence="1">
    <location>
        <begin position="993"/>
        <end position="1028"/>
    </location>
</feature>
<feature type="compositionally biased region" description="Low complexity" evidence="1">
    <location>
        <begin position="496"/>
        <end position="513"/>
    </location>
</feature>
<feature type="compositionally biased region" description="Low complexity" evidence="1">
    <location>
        <begin position="1053"/>
        <end position="1092"/>
    </location>
</feature>
<sequence length="1358" mass="149258">MHNNNPHHHLHHQYPHFYSSYQQQPYYHHHPQPEYGNGNISHQSHLPPPLPTAQHNHNNSSHHLFTTTAHISNQATLSAVPPQSSSSTTFVAPVLINGVVLNPAASSSTSGLQPPPPNLTTDTTTTIITTTEPSNTTQQQASHMTTPTITTITSPSSPSQQPTMMMNPSSASASSQSNNTNNYLPPNSIVYNSPVALYPISCVHCRKQHKRCDRKLPSCDRCIQKGLTCMYKESKRIATTATISTTKTTNCSASTTIATTEPSSINPSSEGGTPTPKKRNSRKRKKNTTENQIQCQPPLIQEKETLQRTSSSSQFNQEVIHSNMSHPRFNHQKFYEEGLSKRQVIDCYYSFACDGFPLMDREDMEQCPENYLDYLQNTPILEENDEELMNSSRNNGNAKFKHLQELVALFLSVKAVCEMRCGMSEVAEKSAKLARNAICNYFDQHESFLVATTFSHLSQYEILNSRITNAKFYLQFVAFYLQHRFVQTAECDTNDDSSASSTISATTTAMNSTDTNQPSLSASTQNNNNSMNNNSSHTSPAEHDISQCRYCLSKMTQYEKNLENNRQYIDQSILSMGGSAHAPSSVDASGRNAKSFFDLSFAEGGFLREIPRYFTMFTGLKFPPQWITLLNQEISHKNCYDILKLLDTIFTFVKQHIKEKLSNPSNTVATTSTPPTTSFDSQMKSNNSNNSVSDGTKNSDTTPTPCFFQGNSQCLSLYEHMLDIVLNGTKIRILSKLGNYHSATSREIIEQSAYNITMSTQHDLFPFFLPYLVPFISAAALVHLRIVKMILNNSNNNTNFGEGQSQQSSAPTTQTDHVNPNHTMTTHALNSSSSSSPQQSQQQQQLERRKMFEELLEHSQLHTQHIQQQLKKNHSLTTPTGSSSAVAAAATLQSHHANTLSRYYEEILRKDLRAMHILARRFKLVSTQYSKLLREMEETLNQLDMMKQEQQLQPPQSQLQQPQQHSQTSSSAHAQNSYSSSPYPSSFLPSTDGKQQLQSKSSSSSSSEGSKLSPTTTTSPPLPSSSSSHSMAAVAALPAQFIPSFLPSNPTTTDISTSSLGSGGLASHPQQQQSSSSFYGAASAVASSSGASMNNIGVEPHGQQLPQQPQALEGSTQQQQTFDLIMMANSNEGILNDGSNNNSNHNASDNPNVNLFNYNLLGHDSQNIQSLMMNMIMMGGSLVSGLGGGSPPSTTPNGSSLVGHPTSNHALPFLTTNLGMPMMMNSNLMPSSYDPNSGLLANWNSSSSTMMEGLVTTTSTGPNNTGITTSKASSPQSSTVFDPFLTEEDLDMIFSWNHTGFGNNHASVMDVTSHPTSSMNVNTYAKMDTPAMHALLDQHLQLNNSSSSSSSGMNQKER</sequence>
<feature type="compositionally biased region" description="Low complexity" evidence="1">
    <location>
        <begin position="1191"/>
        <end position="1201"/>
    </location>
</feature>
<feature type="compositionally biased region" description="Polar residues" evidence="1">
    <location>
        <begin position="679"/>
        <end position="700"/>
    </location>
</feature>
<feature type="region of interest" description="Disordered" evidence="1">
    <location>
        <begin position="250"/>
        <end position="297"/>
    </location>
</feature>
<evidence type="ECO:0000313" key="4">
    <source>
        <dbReference type="Proteomes" id="UP000444721"/>
    </source>
</evidence>
<feature type="compositionally biased region" description="Polar residues" evidence="1">
    <location>
        <begin position="810"/>
        <end position="830"/>
    </location>
</feature>
<feature type="compositionally biased region" description="Low complexity" evidence="1">
    <location>
        <begin position="950"/>
        <end position="986"/>
    </location>
</feature>
<feature type="region of interest" description="Disordered" evidence="1">
    <location>
        <begin position="152"/>
        <end position="179"/>
    </location>
</feature>
<name>A0A6A5BF18_NAEFO</name>
<dbReference type="SMART" id="SM00066">
    <property type="entry name" value="GAL4"/>
    <property type="match status" value="1"/>
</dbReference>
<feature type="compositionally biased region" description="Low complexity" evidence="1">
    <location>
        <begin position="663"/>
        <end position="678"/>
    </location>
</feature>
<dbReference type="PROSITE" id="PS00463">
    <property type="entry name" value="ZN2_CY6_FUNGAL_1"/>
    <property type="match status" value="1"/>
</dbReference>
<feature type="region of interest" description="Disordered" evidence="1">
    <location>
        <begin position="1186"/>
        <end position="1208"/>
    </location>
</feature>
<feature type="compositionally biased region" description="Polar residues" evidence="1">
    <location>
        <begin position="514"/>
        <end position="525"/>
    </location>
</feature>
<dbReference type="CDD" id="cd00067">
    <property type="entry name" value="GAL4"/>
    <property type="match status" value="1"/>
</dbReference>
<feature type="compositionally biased region" description="Polar residues" evidence="1">
    <location>
        <begin position="862"/>
        <end position="881"/>
    </location>
</feature>
<keyword evidence="4" id="KW-1185">Reference proteome</keyword>
<feature type="region of interest" description="Disordered" evidence="1">
    <location>
        <begin position="798"/>
        <end position="847"/>
    </location>
</feature>
<feature type="compositionally biased region" description="Polar residues" evidence="1">
    <location>
        <begin position="1104"/>
        <end position="1118"/>
    </location>
</feature>
<reference evidence="3 4" key="1">
    <citation type="journal article" date="2019" name="Sci. Rep.">
        <title>Nanopore sequencing improves the draft genome of the human pathogenic amoeba Naegleria fowleri.</title>
        <authorList>
            <person name="Liechti N."/>
            <person name="Schurch N."/>
            <person name="Bruggmann R."/>
            <person name="Wittwer M."/>
        </authorList>
    </citation>
    <scope>NUCLEOTIDE SEQUENCE [LARGE SCALE GENOMIC DNA]</scope>
    <source>
        <strain evidence="3 4">ATCC 30894</strain>
    </source>
</reference>